<accession>A0AA41X8C3</accession>
<evidence type="ECO:0000313" key="1">
    <source>
        <dbReference type="EMBL" id="MCP8968168.1"/>
    </source>
</evidence>
<comment type="caution">
    <text evidence="1">The sequence shown here is derived from an EMBL/GenBank/DDBJ whole genome shotgun (WGS) entry which is preliminary data.</text>
</comment>
<dbReference type="EMBL" id="JANCLT010000003">
    <property type="protein sequence ID" value="MCP8968168.1"/>
    <property type="molecule type" value="Genomic_DNA"/>
</dbReference>
<proteinExistence type="predicted"/>
<evidence type="ECO:0000313" key="2">
    <source>
        <dbReference type="Proteomes" id="UP001156102"/>
    </source>
</evidence>
<organism evidence="1 2">
    <name type="scientific">Ectobacillus ponti</name>
    <dbReference type="NCBI Taxonomy" id="2961894"/>
    <lineage>
        <taxon>Bacteria</taxon>
        <taxon>Bacillati</taxon>
        <taxon>Bacillota</taxon>
        <taxon>Bacilli</taxon>
        <taxon>Bacillales</taxon>
        <taxon>Bacillaceae</taxon>
        <taxon>Ectobacillus</taxon>
    </lineage>
</organism>
<dbReference type="AlphaFoldDB" id="A0AA41X8C3"/>
<protein>
    <submittedName>
        <fullName evidence="1">Uncharacterized protein</fullName>
    </submittedName>
</protein>
<dbReference type="RefSeq" id="WP_254758087.1">
    <property type="nucleotide sequence ID" value="NZ_JANCLT010000003.1"/>
</dbReference>
<sequence length="71" mass="7754">MNEKMEPCAAPFFYGRLRFRQEQYPGCSNPGCIQVRSGGGELGWSKVFGAAKACSFGKLQNPVAIVDKPRA</sequence>
<name>A0AA41X8C3_9BACI</name>
<reference evidence="1" key="1">
    <citation type="submission" date="2022-07" db="EMBL/GenBank/DDBJ databases">
        <authorList>
            <person name="Li W.-J."/>
            <person name="Deng Q.-Q."/>
        </authorList>
    </citation>
    <scope>NUCLEOTIDE SEQUENCE</scope>
    <source>
        <strain evidence="1">SYSU M60031</strain>
    </source>
</reference>
<dbReference type="Proteomes" id="UP001156102">
    <property type="component" value="Unassembled WGS sequence"/>
</dbReference>
<keyword evidence="2" id="KW-1185">Reference proteome</keyword>
<gene>
    <name evidence="1" type="ORF">NK662_06400</name>
</gene>